<evidence type="ECO:0000313" key="1">
    <source>
        <dbReference type="EMBL" id="TET08877.1"/>
    </source>
</evidence>
<reference evidence="1 2" key="1">
    <citation type="submission" date="2019-03" db="EMBL/GenBank/DDBJ databases">
        <title>Metabolic potential of uncultured bacteria and archaea associated with petroleum seepage in deep-sea sediments.</title>
        <authorList>
            <person name="Dong X."/>
            <person name="Hubert C."/>
        </authorList>
    </citation>
    <scope>NUCLEOTIDE SEQUENCE [LARGE SCALE GENOMIC DNA]</scope>
    <source>
        <strain evidence="1">E44_bin7</strain>
    </source>
</reference>
<organism evidence="1 2">
    <name type="scientific">Aerophobetes bacterium</name>
    <dbReference type="NCBI Taxonomy" id="2030807"/>
    <lineage>
        <taxon>Bacteria</taxon>
        <taxon>Candidatus Aerophobota</taxon>
    </lineage>
</organism>
<protein>
    <submittedName>
        <fullName evidence="1">Uncharacterized protein</fullName>
    </submittedName>
</protein>
<dbReference type="EMBL" id="SOKJ01000329">
    <property type="protein sequence ID" value="TET08877.1"/>
    <property type="molecule type" value="Genomic_DNA"/>
</dbReference>
<accession>A0A523RT08</accession>
<comment type="caution">
    <text evidence="1">The sequence shown here is derived from an EMBL/GenBank/DDBJ whole genome shotgun (WGS) entry which is preliminary data.</text>
</comment>
<dbReference type="AlphaFoldDB" id="A0A523RT08"/>
<gene>
    <name evidence="1" type="ORF">E3J84_05750</name>
</gene>
<sequence>MVRDRRYWYNDYFWGESPLLYDLGVAPNLAKNIAQKHPHVCQRMKGLAITDVGGRAPYSLRKLKGEPGCTPLLDKVEKF</sequence>
<evidence type="ECO:0000313" key="2">
    <source>
        <dbReference type="Proteomes" id="UP000316360"/>
    </source>
</evidence>
<proteinExistence type="predicted"/>
<dbReference type="Proteomes" id="UP000316360">
    <property type="component" value="Unassembled WGS sequence"/>
</dbReference>
<name>A0A523RT08_UNCAE</name>